<protein>
    <submittedName>
        <fullName evidence="1">Uncharacterized protein</fullName>
    </submittedName>
</protein>
<dbReference type="Proteomes" id="UP000269396">
    <property type="component" value="Unassembled WGS sequence"/>
</dbReference>
<dbReference type="EMBL" id="UZAL01000271">
    <property type="protein sequence ID" value="VDO69471.1"/>
    <property type="molecule type" value="Genomic_DNA"/>
</dbReference>
<sequence>MKVLSGPRSDPISENGLSLAHSISKVRSTNVITSTSQSSCP</sequence>
<reference evidence="1 2" key="1">
    <citation type="submission" date="2018-11" db="EMBL/GenBank/DDBJ databases">
        <authorList>
            <consortium name="Pathogen Informatics"/>
        </authorList>
    </citation>
    <scope>NUCLEOTIDE SEQUENCE [LARGE SCALE GENOMIC DNA]</scope>
    <source>
        <strain>Denwood</strain>
        <strain evidence="2">Zambia</strain>
    </source>
</reference>
<name>A0A3P7X677_9TREM</name>
<accession>A0A3P7X677</accession>
<evidence type="ECO:0000313" key="1">
    <source>
        <dbReference type="EMBL" id="VDO69471.1"/>
    </source>
</evidence>
<gene>
    <name evidence="1" type="ORF">SMTD_LOCUS327</name>
</gene>
<dbReference type="AlphaFoldDB" id="A0A3P7X677"/>
<keyword evidence="2" id="KW-1185">Reference proteome</keyword>
<proteinExistence type="predicted"/>
<evidence type="ECO:0000313" key="2">
    <source>
        <dbReference type="Proteomes" id="UP000269396"/>
    </source>
</evidence>
<organism evidence="1 2">
    <name type="scientific">Schistosoma mattheei</name>
    <dbReference type="NCBI Taxonomy" id="31246"/>
    <lineage>
        <taxon>Eukaryota</taxon>
        <taxon>Metazoa</taxon>
        <taxon>Spiralia</taxon>
        <taxon>Lophotrochozoa</taxon>
        <taxon>Platyhelminthes</taxon>
        <taxon>Trematoda</taxon>
        <taxon>Digenea</taxon>
        <taxon>Strigeidida</taxon>
        <taxon>Schistosomatoidea</taxon>
        <taxon>Schistosomatidae</taxon>
        <taxon>Schistosoma</taxon>
    </lineage>
</organism>